<dbReference type="Pfam" id="PF02684">
    <property type="entry name" value="LpxB"/>
    <property type="match status" value="1"/>
</dbReference>
<evidence type="ECO:0000256" key="7">
    <source>
        <dbReference type="ARBA" id="ARBA00022679"/>
    </source>
</evidence>
<dbReference type="RefSeq" id="WP_013631366.1">
    <property type="nucleotide sequence ID" value="NC_015177.1"/>
</dbReference>
<dbReference type="EMBL" id="CP002545">
    <property type="protein sequence ID" value="ADY50863.1"/>
    <property type="molecule type" value="Genomic_DNA"/>
</dbReference>
<accession>F0S4A6</accession>
<evidence type="ECO:0000256" key="8">
    <source>
        <dbReference type="ARBA" id="ARBA00023098"/>
    </source>
</evidence>
<comment type="catalytic activity">
    <reaction evidence="9">
        <text>a lipid X + a UDP-2-N,3-O-bis[(3R)-3-hydroxyacyl]-alpha-D-glucosamine = a lipid A disaccharide + UDP + H(+)</text>
        <dbReference type="Rhea" id="RHEA:67828"/>
        <dbReference type="ChEBI" id="CHEBI:15378"/>
        <dbReference type="ChEBI" id="CHEBI:58223"/>
        <dbReference type="ChEBI" id="CHEBI:137748"/>
        <dbReference type="ChEBI" id="CHEBI:176338"/>
        <dbReference type="ChEBI" id="CHEBI:176343"/>
        <dbReference type="EC" id="2.4.1.182"/>
    </reaction>
</comment>
<gene>
    <name evidence="11" type="ordered locus">Pedsa_0278</name>
</gene>
<evidence type="ECO:0000256" key="5">
    <source>
        <dbReference type="ARBA" id="ARBA00022556"/>
    </source>
</evidence>
<evidence type="ECO:0000256" key="9">
    <source>
        <dbReference type="ARBA" id="ARBA00048975"/>
    </source>
</evidence>
<proteinExistence type="predicted"/>
<evidence type="ECO:0000256" key="4">
    <source>
        <dbReference type="ARBA" id="ARBA00022516"/>
    </source>
</evidence>
<dbReference type="InterPro" id="IPR003835">
    <property type="entry name" value="Glyco_trans_19"/>
</dbReference>
<evidence type="ECO:0000313" key="12">
    <source>
        <dbReference type="Proteomes" id="UP000000310"/>
    </source>
</evidence>
<dbReference type="Proteomes" id="UP000000310">
    <property type="component" value="Chromosome"/>
</dbReference>
<keyword evidence="7 11" id="KW-0808">Transferase</keyword>
<name>F0S4A6_PSESL</name>
<dbReference type="SUPFAM" id="SSF53756">
    <property type="entry name" value="UDP-Glycosyltransferase/glycogen phosphorylase"/>
    <property type="match status" value="1"/>
</dbReference>
<dbReference type="GO" id="GO:0016020">
    <property type="term" value="C:membrane"/>
    <property type="evidence" value="ECO:0007669"/>
    <property type="project" value="GOC"/>
</dbReference>
<dbReference type="EC" id="2.4.1.182" evidence="2 10"/>
<dbReference type="AlphaFoldDB" id="F0S4A6"/>
<keyword evidence="6 11" id="KW-0328">Glycosyltransferase</keyword>
<dbReference type="eggNOG" id="COG0763">
    <property type="taxonomic scope" value="Bacteria"/>
</dbReference>
<reference evidence="12" key="2">
    <citation type="submission" date="2011-02" db="EMBL/GenBank/DDBJ databases">
        <title>The complete genome of Pedobacter saltans DSM 12145.</title>
        <authorList>
            <consortium name="US DOE Joint Genome Institute (JGI-PGF)"/>
            <person name="Lucas S."/>
            <person name="Copeland A."/>
            <person name="Lapidus A."/>
            <person name="Bruce D."/>
            <person name="Goodwin L."/>
            <person name="Pitluck S."/>
            <person name="Kyrpides N."/>
            <person name="Mavromatis K."/>
            <person name="Pagani I."/>
            <person name="Ivanova N."/>
            <person name="Ovchinnikova G."/>
            <person name="Lu M."/>
            <person name="Detter J.C."/>
            <person name="Han C."/>
            <person name="Land M."/>
            <person name="Hauser L."/>
            <person name="Markowitz V."/>
            <person name="Cheng J.-F."/>
            <person name="Hugenholtz P."/>
            <person name="Woyke T."/>
            <person name="Wu D."/>
            <person name="Tindall B."/>
            <person name="Pomrenke H.G."/>
            <person name="Brambilla E."/>
            <person name="Klenk H.-P."/>
            <person name="Eisen J.A."/>
        </authorList>
    </citation>
    <scope>NUCLEOTIDE SEQUENCE [LARGE SCALE GENOMIC DNA]</scope>
    <source>
        <strain evidence="12">ATCC 51119 / DSM 12145 / JCM 21818 / LMG 10337 / NBRC 100064 / NCIMB 13643</strain>
    </source>
</reference>
<evidence type="ECO:0000256" key="2">
    <source>
        <dbReference type="ARBA" id="ARBA00012687"/>
    </source>
</evidence>
<evidence type="ECO:0000313" key="11">
    <source>
        <dbReference type="EMBL" id="ADY50863.1"/>
    </source>
</evidence>
<sequence length="367" mass="41655">MKYYLIAGEASGDLHGANLMKALKKQDNDTQFRFFGGDLMQEQGGTLVKHYKDMAFMGFVEVLLNLSTVLKNISFCKQDVFSYKPDVLILIDFPGFNLKIADFAKKNNIKVFYYISPKVWAWNQKRVLKIKKVVDRMFCIFPFEVDFYKKWGMDVDYVGNPLLDAIHDFKENPDFRASHQLEGKKIVALLPGSRKQELNYLLPTMISVVDQFPKYQFVIAGAPNFSKDDYETYMQGRNLPVVFGETYDLLSNSEAAIVTSGTATLETALFKIPEVVVYKGNPISIGIAKLLVKIGFISLVNLIVNREIVKELIQEDCNTQKLGEELSKILSGTGREQMLADYEELMEKMGKPGASEKTAQLMIKYLS</sequence>
<reference evidence="11 12" key="1">
    <citation type="journal article" date="2011" name="Stand. Genomic Sci.">
        <title>Complete genome sequence of the gliding, heparinolytic Pedobacter saltans type strain (113).</title>
        <authorList>
            <person name="Liolios K."/>
            <person name="Sikorski J."/>
            <person name="Lu M."/>
            <person name="Nolan M."/>
            <person name="Lapidus A."/>
            <person name="Lucas S."/>
            <person name="Hammon N."/>
            <person name="Deshpande S."/>
            <person name="Cheng J.F."/>
            <person name="Tapia R."/>
            <person name="Han C."/>
            <person name="Goodwin L."/>
            <person name="Pitluck S."/>
            <person name="Huntemann M."/>
            <person name="Ivanova N."/>
            <person name="Pagani I."/>
            <person name="Mavromatis K."/>
            <person name="Ovchinikova G."/>
            <person name="Pati A."/>
            <person name="Chen A."/>
            <person name="Palaniappan K."/>
            <person name="Land M."/>
            <person name="Hauser L."/>
            <person name="Brambilla E.M."/>
            <person name="Kotsyurbenko O."/>
            <person name="Rohde M."/>
            <person name="Tindall B.J."/>
            <person name="Abt B."/>
            <person name="Goker M."/>
            <person name="Detter J.C."/>
            <person name="Woyke T."/>
            <person name="Bristow J."/>
            <person name="Eisen J.A."/>
            <person name="Markowitz V."/>
            <person name="Hugenholtz P."/>
            <person name="Klenk H.P."/>
            <person name="Kyrpides N.C."/>
        </authorList>
    </citation>
    <scope>NUCLEOTIDE SEQUENCE [LARGE SCALE GENOMIC DNA]</scope>
    <source>
        <strain evidence="12">ATCC 51119 / DSM 12145 / JCM 21818 / LMG 10337 / NBRC 100064 / NCIMB 13643</strain>
    </source>
</reference>
<dbReference type="GO" id="GO:0009245">
    <property type="term" value="P:lipid A biosynthetic process"/>
    <property type="evidence" value="ECO:0007669"/>
    <property type="project" value="UniProtKB-UniRule"/>
</dbReference>
<dbReference type="KEGG" id="psn:Pedsa_0278"/>
<dbReference type="OrthoDB" id="9801642at2"/>
<evidence type="ECO:0000256" key="6">
    <source>
        <dbReference type="ARBA" id="ARBA00022676"/>
    </source>
</evidence>
<keyword evidence="5" id="KW-0441">Lipid A biosynthesis</keyword>
<keyword evidence="4" id="KW-0444">Lipid biosynthesis</keyword>
<dbReference type="GO" id="GO:0008915">
    <property type="term" value="F:lipid-A-disaccharide synthase activity"/>
    <property type="evidence" value="ECO:0007669"/>
    <property type="project" value="UniProtKB-UniRule"/>
</dbReference>
<protein>
    <recommendedName>
        <fullName evidence="3 10">Lipid-A-disaccharide synthase</fullName>
        <ecNumber evidence="2 10">2.4.1.182</ecNumber>
    </recommendedName>
</protein>
<keyword evidence="8" id="KW-0443">Lipid metabolism</keyword>
<organism evidence="11 12">
    <name type="scientific">Pseudopedobacter saltans (strain ATCC 51119 / DSM 12145 / JCM 21818 / CCUG 39354 / LMG 10337 / NBRC 100064 / NCIMB 13643)</name>
    <name type="common">Pedobacter saltans</name>
    <dbReference type="NCBI Taxonomy" id="762903"/>
    <lineage>
        <taxon>Bacteria</taxon>
        <taxon>Pseudomonadati</taxon>
        <taxon>Bacteroidota</taxon>
        <taxon>Sphingobacteriia</taxon>
        <taxon>Sphingobacteriales</taxon>
        <taxon>Sphingobacteriaceae</taxon>
        <taxon>Pseudopedobacter</taxon>
    </lineage>
</organism>
<dbReference type="PANTHER" id="PTHR30372">
    <property type="entry name" value="LIPID-A-DISACCHARIDE SYNTHASE"/>
    <property type="match status" value="1"/>
</dbReference>
<dbReference type="HOGENOM" id="CLU_036577_0_0_10"/>
<keyword evidence="12" id="KW-1185">Reference proteome</keyword>
<dbReference type="NCBIfam" id="TIGR00215">
    <property type="entry name" value="lpxB"/>
    <property type="match status" value="1"/>
</dbReference>
<dbReference type="PANTHER" id="PTHR30372:SF4">
    <property type="entry name" value="LIPID-A-DISACCHARIDE SYNTHASE, MITOCHONDRIAL-RELATED"/>
    <property type="match status" value="1"/>
</dbReference>
<evidence type="ECO:0000256" key="10">
    <source>
        <dbReference type="NCBIfam" id="TIGR00215"/>
    </source>
</evidence>
<dbReference type="GO" id="GO:0005543">
    <property type="term" value="F:phospholipid binding"/>
    <property type="evidence" value="ECO:0007669"/>
    <property type="project" value="TreeGrafter"/>
</dbReference>
<dbReference type="STRING" id="762903.Pedsa_0278"/>
<evidence type="ECO:0000256" key="1">
    <source>
        <dbReference type="ARBA" id="ARBA00002056"/>
    </source>
</evidence>
<comment type="function">
    <text evidence="1">Condensation of UDP-2,3-diacylglucosamine and 2,3-diacylglucosamine-1-phosphate to form lipid A disaccharide, a precursor of lipid A, a phosphorylated glycolipid that anchors the lipopolysaccharide to the outer membrane of the cell.</text>
</comment>
<evidence type="ECO:0000256" key="3">
    <source>
        <dbReference type="ARBA" id="ARBA00020902"/>
    </source>
</evidence>